<keyword evidence="2" id="KW-0378">Hydrolase</keyword>
<dbReference type="CDD" id="cd00118">
    <property type="entry name" value="LysM"/>
    <property type="match status" value="1"/>
</dbReference>
<dbReference type="Pfam" id="PF01476">
    <property type="entry name" value="LysM"/>
    <property type="match status" value="1"/>
</dbReference>
<organism evidence="5 6">
    <name type="scientific">Actinoplanes utahensis</name>
    <dbReference type="NCBI Taxonomy" id="1869"/>
    <lineage>
        <taxon>Bacteria</taxon>
        <taxon>Bacillati</taxon>
        <taxon>Actinomycetota</taxon>
        <taxon>Actinomycetes</taxon>
        <taxon>Micromonosporales</taxon>
        <taxon>Micromonosporaceae</taxon>
        <taxon>Actinoplanes</taxon>
    </lineage>
</organism>
<feature type="domain" description="LysM" evidence="4">
    <location>
        <begin position="138"/>
        <end position="186"/>
    </location>
</feature>
<dbReference type="InterPro" id="IPR023346">
    <property type="entry name" value="Lysozyme-like_dom_sf"/>
</dbReference>
<comment type="caution">
    <text evidence="5">The sequence shown here is derived from an EMBL/GenBank/DDBJ whole genome shotgun (WGS) entry which is preliminary data.</text>
</comment>
<keyword evidence="6" id="KW-1185">Reference proteome</keyword>
<evidence type="ECO:0000313" key="6">
    <source>
        <dbReference type="Proteomes" id="UP000054537"/>
    </source>
</evidence>
<dbReference type="InterPro" id="IPR036779">
    <property type="entry name" value="LysM_dom_sf"/>
</dbReference>
<dbReference type="eggNOG" id="COG1652">
    <property type="taxonomic scope" value="Bacteria"/>
</dbReference>
<dbReference type="SMART" id="SM00257">
    <property type="entry name" value="LysM"/>
    <property type="match status" value="1"/>
</dbReference>
<protein>
    <recommendedName>
        <fullName evidence="4">LysM domain-containing protein</fullName>
    </recommendedName>
</protein>
<dbReference type="GO" id="GO:0016787">
    <property type="term" value="F:hydrolase activity"/>
    <property type="evidence" value="ECO:0007669"/>
    <property type="project" value="UniProtKB-KW"/>
</dbReference>
<feature type="chain" id="PRO_5038380156" description="LysM domain-containing protein" evidence="3">
    <location>
        <begin position="27"/>
        <end position="186"/>
    </location>
</feature>
<dbReference type="PANTHER" id="PTHR34700">
    <property type="entry name" value="POTASSIUM BINDING PROTEIN KBP"/>
    <property type="match status" value="1"/>
</dbReference>
<dbReference type="Gene3D" id="3.10.350.10">
    <property type="entry name" value="LysM domain"/>
    <property type="match status" value="1"/>
</dbReference>
<dbReference type="InterPro" id="IPR018392">
    <property type="entry name" value="LysM"/>
</dbReference>
<dbReference type="Pfam" id="PF06737">
    <property type="entry name" value="Transglycosylas"/>
    <property type="match status" value="1"/>
</dbReference>
<dbReference type="PROSITE" id="PS51782">
    <property type="entry name" value="LYSM"/>
    <property type="match status" value="1"/>
</dbReference>
<dbReference type="RefSeq" id="WP_043531252.1">
    <property type="nucleotide sequence ID" value="NZ_BAABKU010000001.1"/>
</dbReference>
<evidence type="ECO:0000256" key="2">
    <source>
        <dbReference type="ARBA" id="ARBA00022801"/>
    </source>
</evidence>
<dbReference type="STRING" id="1869.MB27_33065"/>
<reference evidence="5 6" key="1">
    <citation type="submission" date="2014-10" db="EMBL/GenBank/DDBJ databases">
        <title>Draft genome sequence of Actinoplanes utahensis NRRL 12052.</title>
        <authorList>
            <person name="Velasco-Bucheli B."/>
            <person name="del Cerro C."/>
            <person name="Hormigo D."/>
            <person name="Garcia J.L."/>
            <person name="Acebal C."/>
            <person name="Arroyo M."/>
            <person name="de la Mata I."/>
        </authorList>
    </citation>
    <scope>NUCLEOTIDE SEQUENCE [LARGE SCALE GENOMIC DNA]</scope>
    <source>
        <strain evidence="5 6">NRRL 12052</strain>
    </source>
</reference>
<sequence>MAQTSKQLHRALGLVAVCLAGSVALAGPAAATGSDGVNWDAIAQCESGGRWGINTGNGYYGGLQFSGSTWRAYGGGRFASTANRATRSEQIAIAQRVLRGQGLGAWPFCGRRNAFKPASRSTMRLVSAHRSTTRATGRTYVVRPGDTLAKIAARHRMSGGWQALYRANAGTLRSPHHLVVGQRLRF</sequence>
<gene>
    <name evidence="5" type="ORF">MB27_33065</name>
</gene>
<evidence type="ECO:0000256" key="3">
    <source>
        <dbReference type="SAM" id="SignalP"/>
    </source>
</evidence>
<dbReference type="InterPro" id="IPR052196">
    <property type="entry name" value="Bact_Kbp"/>
</dbReference>
<name>A0A0A6X196_ACTUT</name>
<dbReference type="Proteomes" id="UP000054537">
    <property type="component" value="Unassembled WGS sequence"/>
</dbReference>
<dbReference type="PANTHER" id="PTHR34700:SF4">
    <property type="entry name" value="PHAGE-LIKE ELEMENT PBSX PROTEIN XKDP"/>
    <property type="match status" value="1"/>
</dbReference>
<accession>A0A0A6X196</accession>
<dbReference type="Gene3D" id="1.10.530.10">
    <property type="match status" value="1"/>
</dbReference>
<dbReference type="InterPro" id="IPR010618">
    <property type="entry name" value="RPF"/>
</dbReference>
<feature type="signal peptide" evidence="3">
    <location>
        <begin position="1"/>
        <end position="26"/>
    </location>
</feature>
<keyword evidence="3" id="KW-0732">Signal</keyword>
<evidence type="ECO:0000256" key="1">
    <source>
        <dbReference type="ARBA" id="ARBA00010830"/>
    </source>
</evidence>
<proteinExistence type="inferred from homology"/>
<dbReference type="OrthoDB" id="1404170at2"/>
<dbReference type="EMBL" id="JRTT01000128">
    <property type="protein sequence ID" value="KHD73857.1"/>
    <property type="molecule type" value="Genomic_DNA"/>
</dbReference>
<comment type="similarity">
    <text evidence="1">Belongs to the transglycosylase family. Rpf subfamily.</text>
</comment>
<dbReference type="SUPFAM" id="SSF53955">
    <property type="entry name" value="Lysozyme-like"/>
    <property type="match status" value="1"/>
</dbReference>
<dbReference type="SUPFAM" id="SSF54106">
    <property type="entry name" value="LysM domain"/>
    <property type="match status" value="1"/>
</dbReference>
<dbReference type="AlphaFoldDB" id="A0A0A6X196"/>
<evidence type="ECO:0000313" key="5">
    <source>
        <dbReference type="EMBL" id="KHD73857.1"/>
    </source>
</evidence>
<dbReference type="CDD" id="cd13925">
    <property type="entry name" value="RPF"/>
    <property type="match status" value="1"/>
</dbReference>
<evidence type="ECO:0000259" key="4">
    <source>
        <dbReference type="PROSITE" id="PS51782"/>
    </source>
</evidence>